<keyword evidence="2" id="KW-0489">Methyltransferase</keyword>
<dbReference type="PANTHER" id="PTHR32183">
    <property type="match status" value="1"/>
</dbReference>
<evidence type="ECO:0008006" key="7">
    <source>
        <dbReference type="Google" id="ProtNLM"/>
    </source>
</evidence>
<evidence type="ECO:0000256" key="3">
    <source>
        <dbReference type="ARBA" id="ARBA00022679"/>
    </source>
</evidence>
<reference evidence="5 6" key="1">
    <citation type="journal article" date="2018" name="New Phytol.">
        <title>Phylogenomics of Endogonaceae and evolution of mycorrhizas within Mucoromycota.</title>
        <authorList>
            <person name="Chang Y."/>
            <person name="Desiro A."/>
            <person name="Na H."/>
            <person name="Sandor L."/>
            <person name="Lipzen A."/>
            <person name="Clum A."/>
            <person name="Barry K."/>
            <person name="Grigoriev I.V."/>
            <person name="Martin F.M."/>
            <person name="Stajich J.E."/>
            <person name="Smith M.E."/>
            <person name="Bonito G."/>
            <person name="Spatafora J.W."/>
        </authorList>
    </citation>
    <scope>NUCLEOTIDE SEQUENCE [LARGE SCALE GENOMIC DNA]</scope>
    <source>
        <strain evidence="5 6">AD002</strain>
    </source>
</reference>
<dbReference type="GO" id="GO:0032259">
    <property type="term" value="P:methylation"/>
    <property type="evidence" value="ECO:0007669"/>
    <property type="project" value="UniProtKB-KW"/>
</dbReference>
<sequence>MFSRCGTIPWDRGYVNLALVELAEERAFSLPQGRALVPGYDVFYLANRKRHVCGLDVSPTVIEEAKGVYDLVYDYT</sequence>
<dbReference type="EMBL" id="RBNJ01019316">
    <property type="protein sequence ID" value="RUS23579.1"/>
    <property type="molecule type" value="Genomic_DNA"/>
</dbReference>
<comment type="caution">
    <text evidence="5">The sequence shown here is derived from an EMBL/GenBank/DDBJ whole genome shotgun (WGS) entry which is preliminary data.</text>
</comment>
<evidence type="ECO:0000313" key="5">
    <source>
        <dbReference type="EMBL" id="RUS23579.1"/>
    </source>
</evidence>
<keyword evidence="1" id="KW-0597">Phosphoprotein</keyword>
<organism evidence="5 6">
    <name type="scientific">Jimgerdemannia flammicorona</name>
    <dbReference type="NCBI Taxonomy" id="994334"/>
    <lineage>
        <taxon>Eukaryota</taxon>
        <taxon>Fungi</taxon>
        <taxon>Fungi incertae sedis</taxon>
        <taxon>Mucoromycota</taxon>
        <taxon>Mucoromycotina</taxon>
        <taxon>Endogonomycetes</taxon>
        <taxon>Endogonales</taxon>
        <taxon>Endogonaceae</taxon>
        <taxon>Jimgerdemannia</taxon>
    </lineage>
</organism>
<dbReference type="Gene3D" id="3.40.50.150">
    <property type="entry name" value="Vaccinia Virus protein VP39"/>
    <property type="match status" value="1"/>
</dbReference>
<keyword evidence="4" id="KW-0949">S-adenosyl-L-methionine</keyword>
<keyword evidence="6" id="KW-1185">Reference proteome</keyword>
<evidence type="ECO:0000256" key="2">
    <source>
        <dbReference type="ARBA" id="ARBA00022603"/>
    </source>
</evidence>
<evidence type="ECO:0000256" key="1">
    <source>
        <dbReference type="ARBA" id="ARBA00022553"/>
    </source>
</evidence>
<dbReference type="Pfam" id="PF05724">
    <property type="entry name" value="TPMT"/>
    <property type="match status" value="1"/>
</dbReference>
<dbReference type="PANTHER" id="PTHR32183:SF11">
    <property type="entry name" value="THIOL METHYLTRANSFERASE 2-RELATED"/>
    <property type="match status" value="1"/>
</dbReference>
<dbReference type="GO" id="GO:0008757">
    <property type="term" value="F:S-adenosylmethionine-dependent methyltransferase activity"/>
    <property type="evidence" value="ECO:0007669"/>
    <property type="project" value="InterPro"/>
</dbReference>
<proteinExistence type="predicted"/>
<name>A0A433Q196_9FUNG</name>
<protein>
    <recommendedName>
        <fullName evidence="7">Methyltransferase domain-containing protein</fullName>
    </recommendedName>
</protein>
<feature type="non-terminal residue" evidence="5">
    <location>
        <position position="76"/>
    </location>
</feature>
<evidence type="ECO:0000256" key="4">
    <source>
        <dbReference type="ARBA" id="ARBA00022691"/>
    </source>
</evidence>
<dbReference type="InterPro" id="IPR008854">
    <property type="entry name" value="TPMT"/>
</dbReference>
<evidence type="ECO:0000313" key="6">
    <source>
        <dbReference type="Proteomes" id="UP000274822"/>
    </source>
</evidence>
<gene>
    <name evidence="5" type="ORF">BC938DRAFT_474930</name>
</gene>
<dbReference type="SUPFAM" id="SSF53335">
    <property type="entry name" value="S-adenosyl-L-methionine-dependent methyltransferases"/>
    <property type="match status" value="1"/>
</dbReference>
<keyword evidence="3" id="KW-0808">Transferase</keyword>
<accession>A0A433Q196</accession>
<dbReference type="InterPro" id="IPR029063">
    <property type="entry name" value="SAM-dependent_MTases_sf"/>
</dbReference>
<dbReference type="AlphaFoldDB" id="A0A433Q196"/>
<dbReference type="Proteomes" id="UP000274822">
    <property type="component" value="Unassembled WGS sequence"/>
</dbReference>